<dbReference type="GO" id="GO:0004789">
    <property type="term" value="F:thiamine-phosphate diphosphorylase activity"/>
    <property type="evidence" value="ECO:0007669"/>
    <property type="project" value="UniProtKB-EC"/>
</dbReference>
<evidence type="ECO:0000256" key="9">
    <source>
        <dbReference type="HAMAP-Rule" id="MF_00097"/>
    </source>
</evidence>
<evidence type="ECO:0000256" key="3">
    <source>
        <dbReference type="ARBA" id="ARBA00022723"/>
    </source>
</evidence>
<feature type="binding site" evidence="9">
    <location>
        <position position="150"/>
    </location>
    <ligand>
        <name>4-amino-2-methyl-5-(diphosphooxymethyl)pyrimidine</name>
        <dbReference type="ChEBI" id="CHEBI:57841"/>
    </ligand>
</feature>
<evidence type="ECO:0000256" key="6">
    <source>
        <dbReference type="ARBA" id="ARBA00047334"/>
    </source>
</evidence>
<feature type="domain" description="Thiamine phosphate synthase/TenI" evidence="12">
    <location>
        <begin position="13"/>
        <end position="199"/>
    </location>
</feature>
<evidence type="ECO:0000259" key="12">
    <source>
        <dbReference type="Pfam" id="PF02581"/>
    </source>
</evidence>
<dbReference type="EMBL" id="CP151919">
    <property type="protein sequence ID" value="XAD55437.1"/>
    <property type="molecule type" value="Genomic_DNA"/>
</dbReference>
<comment type="catalytic activity">
    <reaction evidence="8 9 10">
        <text>2-[(2R,5Z)-2-carboxy-4-methylthiazol-5(2H)-ylidene]ethyl phosphate + 4-amino-2-methyl-5-(diphosphooxymethyl)pyrimidine + 2 H(+) = thiamine phosphate + CO2 + diphosphate</text>
        <dbReference type="Rhea" id="RHEA:47844"/>
        <dbReference type="ChEBI" id="CHEBI:15378"/>
        <dbReference type="ChEBI" id="CHEBI:16526"/>
        <dbReference type="ChEBI" id="CHEBI:33019"/>
        <dbReference type="ChEBI" id="CHEBI:37575"/>
        <dbReference type="ChEBI" id="CHEBI:57841"/>
        <dbReference type="ChEBI" id="CHEBI:62899"/>
        <dbReference type="EC" id="2.5.1.3"/>
    </reaction>
</comment>
<evidence type="ECO:0000256" key="7">
    <source>
        <dbReference type="ARBA" id="ARBA00047851"/>
    </source>
</evidence>
<feature type="binding site" evidence="9">
    <location>
        <position position="176"/>
    </location>
    <ligand>
        <name>2-[(2R,5Z)-2-carboxy-4-methylthiazol-5(2H)-ylidene]ethyl phosphate</name>
        <dbReference type="ChEBI" id="CHEBI:62899"/>
    </ligand>
</feature>
<dbReference type="Pfam" id="PF02581">
    <property type="entry name" value="TMP-TENI"/>
    <property type="match status" value="1"/>
</dbReference>
<comment type="catalytic activity">
    <reaction evidence="7 9 10">
        <text>2-(2-carboxy-4-methylthiazol-5-yl)ethyl phosphate + 4-amino-2-methyl-5-(diphosphooxymethyl)pyrimidine + 2 H(+) = thiamine phosphate + CO2 + diphosphate</text>
        <dbReference type="Rhea" id="RHEA:47848"/>
        <dbReference type="ChEBI" id="CHEBI:15378"/>
        <dbReference type="ChEBI" id="CHEBI:16526"/>
        <dbReference type="ChEBI" id="CHEBI:33019"/>
        <dbReference type="ChEBI" id="CHEBI:37575"/>
        <dbReference type="ChEBI" id="CHEBI:57841"/>
        <dbReference type="ChEBI" id="CHEBI:62890"/>
        <dbReference type="EC" id="2.5.1.3"/>
    </reaction>
</comment>
<dbReference type="RefSeq" id="WP_110601651.1">
    <property type="nucleotide sequence ID" value="NZ_CP151919.1"/>
</dbReference>
<evidence type="ECO:0000256" key="5">
    <source>
        <dbReference type="ARBA" id="ARBA00022977"/>
    </source>
</evidence>
<dbReference type="Proteomes" id="UP001453229">
    <property type="component" value="Chromosome"/>
</dbReference>
<feature type="binding site" evidence="9">
    <location>
        <position position="77"/>
    </location>
    <ligand>
        <name>Mg(2+)</name>
        <dbReference type="ChEBI" id="CHEBI:18420"/>
    </ligand>
</feature>
<evidence type="ECO:0000313" key="14">
    <source>
        <dbReference type="Proteomes" id="UP001453229"/>
    </source>
</evidence>
<evidence type="ECO:0000256" key="11">
    <source>
        <dbReference type="RuleBase" id="RU004253"/>
    </source>
</evidence>
<protein>
    <recommendedName>
        <fullName evidence="9">Thiamine-phosphate synthase</fullName>
        <shortName evidence="9">TP synthase</shortName>
        <shortName evidence="9">TPS</shortName>
        <ecNumber evidence="9">2.5.1.3</ecNumber>
    </recommendedName>
    <alternativeName>
        <fullName evidence="9">Thiamine-phosphate pyrophosphorylase</fullName>
        <shortName evidence="9">TMP pyrophosphorylase</shortName>
        <shortName evidence="9">TMP-PPase</shortName>
    </alternativeName>
</protein>
<dbReference type="InterPro" id="IPR013785">
    <property type="entry name" value="Aldolase_TIM"/>
</dbReference>
<evidence type="ECO:0000313" key="13">
    <source>
        <dbReference type="EMBL" id="XAD55437.1"/>
    </source>
</evidence>
<accession>A0ABZ3CW95</accession>
<dbReference type="PANTHER" id="PTHR20857">
    <property type="entry name" value="THIAMINE-PHOSPHATE PYROPHOSPHORYLASE"/>
    <property type="match status" value="1"/>
</dbReference>
<evidence type="ECO:0000256" key="8">
    <source>
        <dbReference type="ARBA" id="ARBA00047883"/>
    </source>
</evidence>
<dbReference type="CDD" id="cd00564">
    <property type="entry name" value="TMP_TenI"/>
    <property type="match status" value="1"/>
</dbReference>
<dbReference type="InterPro" id="IPR036206">
    <property type="entry name" value="ThiamineP_synth_sf"/>
</dbReference>
<dbReference type="NCBIfam" id="TIGR00693">
    <property type="entry name" value="thiE"/>
    <property type="match status" value="1"/>
</dbReference>
<gene>
    <name evidence="9 13" type="primary">thiE</name>
    <name evidence="13" type="ORF">AAGT95_05555</name>
</gene>
<comment type="function">
    <text evidence="9">Condenses 4-methyl-5-(beta-hydroxyethyl)thiazole monophosphate (THZ-P) and 2-methyl-4-amino-5-hydroxymethyl pyrimidine pyrophosphate (HMP-PP) to form thiamine monophosphate (TMP).</text>
</comment>
<name>A0ABZ3CW95_9GAMM</name>
<keyword evidence="14" id="KW-1185">Reference proteome</keyword>
<comment type="caution">
    <text evidence="9">Lacks conserved residue(s) required for the propagation of feature annotation.</text>
</comment>
<dbReference type="Gene3D" id="3.20.20.70">
    <property type="entry name" value="Aldolase class I"/>
    <property type="match status" value="1"/>
</dbReference>
<feature type="binding site" evidence="9">
    <location>
        <begin position="44"/>
        <end position="48"/>
    </location>
    <ligand>
        <name>4-amino-2-methyl-5-(diphosphooxymethyl)pyrimidine</name>
        <dbReference type="ChEBI" id="CHEBI:57841"/>
    </ligand>
</feature>
<evidence type="ECO:0000256" key="4">
    <source>
        <dbReference type="ARBA" id="ARBA00022842"/>
    </source>
</evidence>
<proteinExistence type="inferred from homology"/>
<feature type="binding site" evidence="9">
    <location>
        <position position="101"/>
    </location>
    <ligand>
        <name>Mg(2+)</name>
        <dbReference type="ChEBI" id="CHEBI:18420"/>
    </ligand>
</feature>
<dbReference type="InterPro" id="IPR022998">
    <property type="entry name" value="ThiamineP_synth_TenI"/>
</dbReference>
<comment type="similarity">
    <text evidence="9 10">Belongs to the thiamine-phosphate synthase family.</text>
</comment>
<feature type="binding site" evidence="9">
    <location>
        <position position="76"/>
    </location>
    <ligand>
        <name>4-amino-2-methyl-5-(diphosphooxymethyl)pyrimidine</name>
        <dbReference type="ChEBI" id="CHEBI:57841"/>
    </ligand>
</feature>
<keyword evidence="3 9" id="KW-0479">Metal-binding</keyword>
<sequence>MSTRPPSSTLNGLYAITDSQLLPDDRTLLTACESALSEGIALLQYRDKSADTARRWRQGDALAALCERHAVPLIVNDDLELALRLQQRWGDIVGLHVGQDDVSLATARQRLGDRAIVGATCHDSPVLARQAAESGASYLAFGRFFASRTKPEAAPASLSILEEVAHLGLPRVAIGGIDARTAPEARQAGAELLAVVHAVFGRPDIARAVRELKLQMGDGASPNTRIGRHSVIDQR</sequence>
<evidence type="ECO:0000256" key="10">
    <source>
        <dbReference type="RuleBase" id="RU003826"/>
    </source>
</evidence>
<evidence type="ECO:0000256" key="2">
    <source>
        <dbReference type="ARBA" id="ARBA00022679"/>
    </source>
</evidence>
<keyword evidence="5 9" id="KW-0784">Thiamine biosynthesis</keyword>
<dbReference type="EC" id="2.5.1.3" evidence="9"/>
<keyword evidence="4 9" id="KW-0460">Magnesium</keyword>
<organism evidence="13 14">
    <name type="scientific">Salinicola lusitanus</name>
    <dbReference type="NCBI Taxonomy" id="1949085"/>
    <lineage>
        <taxon>Bacteria</taxon>
        <taxon>Pseudomonadati</taxon>
        <taxon>Pseudomonadota</taxon>
        <taxon>Gammaproteobacteria</taxon>
        <taxon>Oceanospirillales</taxon>
        <taxon>Halomonadaceae</taxon>
        <taxon>Salinicola</taxon>
    </lineage>
</organism>
<reference evidence="13 14" key="1">
    <citation type="submission" date="2024-04" db="EMBL/GenBank/DDBJ databases">
        <title>Salinicola lusitanus LLJ914,a marine bacterium isolated from the Okinawa Trough.</title>
        <authorList>
            <person name="Li J."/>
        </authorList>
    </citation>
    <scope>NUCLEOTIDE SEQUENCE [LARGE SCALE GENOMIC DNA]</scope>
    <source>
        <strain evidence="13 14">LLJ914</strain>
    </source>
</reference>
<dbReference type="HAMAP" id="MF_00097">
    <property type="entry name" value="TMP_synthase"/>
    <property type="match status" value="1"/>
</dbReference>
<comment type="pathway">
    <text evidence="1 9 11">Cofactor biosynthesis; thiamine diphosphate biosynthesis; thiamine phosphate from 4-amino-2-methyl-5-diphosphomethylpyrimidine and 4-methyl-5-(2-phosphoethyl)-thiazole: step 1/1.</text>
</comment>
<evidence type="ECO:0000256" key="1">
    <source>
        <dbReference type="ARBA" id="ARBA00005165"/>
    </source>
</evidence>
<feature type="binding site" evidence="9">
    <location>
        <position position="120"/>
    </location>
    <ligand>
        <name>4-amino-2-methyl-5-(diphosphooxymethyl)pyrimidine</name>
        <dbReference type="ChEBI" id="CHEBI:57841"/>
    </ligand>
</feature>
<dbReference type="SUPFAM" id="SSF51391">
    <property type="entry name" value="Thiamin phosphate synthase"/>
    <property type="match status" value="1"/>
</dbReference>
<keyword evidence="2 9" id="KW-0808">Transferase</keyword>
<comment type="catalytic activity">
    <reaction evidence="6 9 10">
        <text>4-methyl-5-(2-phosphooxyethyl)-thiazole + 4-amino-2-methyl-5-(diphosphooxymethyl)pyrimidine + H(+) = thiamine phosphate + diphosphate</text>
        <dbReference type="Rhea" id="RHEA:22328"/>
        <dbReference type="ChEBI" id="CHEBI:15378"/>
        <dbReference type="ChEBI" id="CHEBI:33019"/>
        <dbReference type="ChEBI" id="CHEBI:37575"/>
        <dbReference type="ChEBI" id="CHEBI:57841"/>
        <dbReference type="ChEBI" id="CHEBI:58296"/>
        <dbReference type="EC" id="2.5.1.3"/>
    </reaction>
</comment>
<dbReference type="InterPro" id="IPR034291">
    <property type="entry name" value="TMP_synthase"/>
</dbReference>
<dbReference type="PANTHER" id="PTHR20857:SF15">
    <property type="entry name" value="THIAMINE-PHOSPHATE SYNTHASE"/>
    <property type="match status" value="1"/>
</dbReference>
<feature type="binding site" evidence="9">
    <location>
        <begin position="147"/>
        <end position="149"/>
    </location>
    <ligand>
        <name>2-[(2R,5Z)-2-carboxy-4-methylthiazol-5(2H)-ylidene]ethyl phosphate</name>
        <dbReference type="ChEBI" id="CHEBI:62899"/>
    </ligand>
</feature>
<comment type="cofactor">
    <cofactor evidence="9">
        <name>Mg(2+)</name>
        <dbReference type="ChEBI" id="CHEBI:18420"/>
    </cofactor>
    <text evidence="9">Binds 1 Mg(2+) ion per subunit.</text>
</comment>